<keyword evidence="5" id="KW-0239">DNA-directed DNA polymerase</keyword>
<protein>
    <recommendedName>
        <fullName evidence="1">DNA-directed DNA polymerase</fullName>
        <ecNumber evidence="1">2.7.7.7</ecNumber>
    </recommendedName>
</protein>
<dbReference type="Gene3D" id="1.20.272.10">
    <property type="match status" value="1"/>
</dbReference>
<keyword evidence="3" id="KW-0548">Nucleotidyltransferase</keyword>
<dbReference type="GO" id="GO:0009360">
    <property type="term" value="C:DNA polymerase III complex"/>
    <property type="evidence" value="ECO:0007669"/>
    <property type="project" value="TreeGrafter"/>
</dbReference>
<dbReference type="InterPro" id="IPR027417">
    <property type="entry name" value="P-loop_NTPase"/>
</dbReference>
<organism evidence="8 9">
    <name type="scientific">Nereida ignava</name>
    <dbReference type="NCBI Taxonomy" id="282199"/>
    <lineage>
        <taxon>Bacteria</taxon>
        <taxon>Pseudomonadati</taxon>
        <taxon>Pseudomonadota</taxon>
        <taxon>Alphaproteobacteria</taxon>
        <taxon>Rhodobacterales</taxon>
        <taxon>Roseobacteraceae</taxon>
        <taxon>Nereida</taxon>
    </lineage>
</organism>
<evidence type="ECO:0000256" key="4">
    <source>
        <dbReference type="ARBA" id="ARBA00022705"/>
    </source>
</evidence>
<dbReference type="SUPFAM" id="SSF48019">
    <property type="entry name" value="post-AAA+ oligomerization domain-like"/>
    <property type="match status" value="1"/>
</dbReference>
<comment type="catalytic activity">
    <reaction evidence="7">
        <text>DNA(n) + a 2'-deoxyribonucleoside 5'-triphosphate = DNA(n+1) + diphosphate</text>
        <dbReference type="Rhea" id="RHEA:22508"/>
        <dbReference type="Rhea" id="RHEA-COMP:17339"/>
        <dbReference type="Rhea" id="RHEA-COMP:17340"/>
        <dbReference type="ChEBI" id="CHEBI:33019"/>
        <dbReference type="ChEBI" id="CHEBI:61560"/>
        <dbReference type="ChEBI" id="CHEBI:173112"/>
        <dbReference type="EC" id="2.7.7.7"/>
    </reaction>
</comment>
<evidence type="ECO:0000256" key="2">
    <source>
        <dbReference type="ARBA" id="ARBA00022679"/>
    </source>
</evidence>
<evidence type="ECO:0000313" key="8">
    <source>
        <dbReference type="EMBL" id="CRK75292.1"/>
    </source>
</evidence>
<dbReference type="GO" id="GO:0003677">
    <property type="term" value="F:DNA binding"/>
    <property type="evidence" value="ECO:0007669"/>
    <property type="project" value="InterPro"/>
</dbReference>
<keyword evidence="9" id="KW-1185">Reference proteome</keyword>
<name>A0A0U1NKN5_9RHOB</name>
<dbReference type="PANTHER" id="PTHR34388">
    <property type="entry name" value="DNA POLYMERASE III SUBUNIT DELTA"/>
    <property type="match status" value="1"/>
</dbReference>
<dbReference type="EMBL" id="CVQV01000005">
    <property type="protein sequence ID" value="CRK75292.1"/>
    <property type="molecule type" value="Genomic_DNA"/>
</dbReference>
<dbReference type="AlphaFoldDB" id="A0A0U1NKN5"/>
<sequence>MKLSPRDTASYFRKPDPRKAGVLIFGTDALRVADKRQQIIPALVGPNAEEEMRISRISGADIRKDPAMLLDALKAISFFPGPRVAFVEEANDLSAPAILAALQDWSEGDAQLIVTAGNLKPTSKIRKAFEAHPNAYSAAIYDNPPTREEIERDLADAGLRNIDRDSLEHLTGLANELEPGDFRQTLTKLVIYKLNDETPLSHDDISACAPTSTEAALDDALNIVAEGRSEQLGPVLRKLQSQGVQPVGLCIGATRHFRTLHATTVNPASLYIKGPKGDQLRRQASKWGRIKLEDALQLLINTDLQLRSADQAPQMALMERALIRLAMMGRR</sequence>
<dbReference type="EC" id="2.7.7.7" evidence="1"/>
<evidence type="ECO:0000256" key="5">
    <source>
        <dbReference type="ARBA" id="ARBA00022932"/>
    </source>
</evidence>
<evidence type="ECO:0000313" key="9">
    <source>
        <dbReference type="Proteomes" id="UP000048949"/>
    </source>
</evidence>
<accession>A0A0U1NKN5</accession>
<dbReference type="OrthoDB" id="9804983at2"/>
<reference evidence="8 9" key="1">
    <citation type="submission" date="2015-04" db="EMBL/GenBank/DDBJ databases">
        <authorList>
            <person name="Syromyatnikov M.Y."/>
            <person name="Popov V.N."/>
        </authorList>
    </citation>
    <scope>NUCLEOTIDE SEQUENCE [LARGE SCALE GENOMIC DNA]</scope>
    <source>
        <strain evidence="8 9">CECT 5292</strain>
    </source>
</reference>
<gene>
    <name evidence="8" type="ORF">NIG5292_01336</name>
</gene>
<dbReference type="InterPro" id="IPR008921">
    <property type="entry name" value="DNA_pol3_clamp-load_cplx_C"/>
</dbReference>
<evidence type="ECO:0000256" key="3">
    <source>
        <dbReference type="ARBA" id="ARBA00022695"/>
    </source>
</evidence>
<evidence type="ECO:0000256" key="6">
    <source>
        <dbReference type="ARBA" id="ARBA00034754"/>
    </source>
</evidence>
<dbReference type="RefSeq" id="WP_048598673.1">
    <property type="nucleotide sequence ID" value="NZ_CBFHGK010000002.1"/>
</dbReference>
<dbReference type="Gene3D" id="3.40.50.300">
    <property type="entry name" value="P-loop containing nucleotide triphosphate hydrolases"/>
    <property type="match status" value="1"/>
</dbReference>
<keyword evidence="4" id="KW-0235">DNA replication</keyword>
<dbReference type="PANTHER" id="PTHR34388:SF1">
    <property type="entry name" value="DNA POLYMERASE III SUBUNIT DELTA"/>
    <property type="match status" value="1"/>
</dbReference>
<evidence type="ECO:0000256" key="1">
    <source>
        <dbReference type="ARBA" id="ARBA00012417"/>
    </source>
</evidence>
<dbReference type="Proteomes" id="UP000048949">
    <property type="component" value="Unassembled WGS sequence"/>
</dbReference>
<evidence type="ECO:0000256" key="7">
    <source>
        <dbReference type="ARBA" id="ARBA00049244"/>
    </source>
</evidence>
<dbReference type="NCBIfam" id="TIGR01128">
    <property type="entry name" value="holA"/>
    <property type="match status" value="1"/>
</dbReference>
<proteinExistence type="inferred from homology"/>
<dbReference type="InterPro" id="IPR005790">
    <property type="entry name" value="DNA_polIII_delta"/>
</dbReference>
<keyword evidence="2" id="KW-0808">Transferase</keyword>
<comment type="similarity">
    <text evidence="6">Belongs to the DNA polymerase HolA subunit family.</text>
</comment>
<dbReference type="GO" id="GO:0006261">
    <property type="term" value="P:DNA-templated DNA replication"/>
    <property type="evidence" value="ECO:0007669"/>
    <property type="project" value="TreeGrafter"/>
</dbReference>
<dbReference type="STRING" id="282199.GCA_001049735_01335"/>
<dbReference type="GO" id="GO:0003887">
    <property type="term" value="F:DNA-directed DNA polymerase activity"/>
    <property type="evidence" value="ECO:0007669"/>
    <property type="project" value="UniProtKB-KW"/>
</dbReference>
<dbReference type="SUPFAM" id="SSF52540">
    <property type="entry name" value="P-loop containing nucleoside triphosphate hydrolases"/>
    <property type="match status" value="1"/>
</dbReference>